<dbReference type="Gene3D" id="3.40.50.300">
    <property type="entry name" value="P-loop containing nucleotide triphosphate hydrolases"/>
    <property type="match status" value="1"/>
</dbReference>
<dbReference type="AlphaFoldDB" id="A0A368VPA6"/>
<protein>
    <submittedName>
        <fullName evidence="1">Uncharacterized protein</fullName>
    </submittedName>
</protein>
<dbReference type="EMBL" id="QPJD01000022">
    <property type="protein sequence ID" value="RCW41650.1"/>
    <property type="molecule type" value="Genomic_DNA"/>
</dbReference>
<dbReference type="RefSeq" id="WP_114383746.1">
    <property type="nucleotide sequence ID" value="NZ_QPJD01000022.1"/>
</dbReference>
<dbReference type="OrthoDB" id="2560085at2"/>
<evidence type="ECO:0000313" key="2">
    <source>
        <dbReference type="Proteomes" id="UP000252415"/>
    </source>
</evidence>
<sequence length="439" mass="49814">MYGIISSSEYIYDIRHAVQDNSIWFEESGEFSSDTFLIHCHSAAKANVQTLIIDMTCVDDASFIRGIQQFRLLRDSRIVIIAPGRVPGDSTITTLLGLQVLDIVAPLVDVDNEDVDRPSIAPLIKAQLALKPSYGNAVRWDVKTDEAANLKELQSLKKNFSKEKEKGKERVSTNGPDQNLLDHIHSDPTIIEYISNMDLPPPPKSVVKEVVVYKDRMVGTPVIAVGGVDRRTGSTWTAMQTARFLAGRGFKTVCFELNDALCSPNVFRFMDFQESKHTPGGFHIDGVDLFSNDRLISVDRIISEYEYAVLDLGQIIKNNKLNEGIDLFVRANIQIVTAGSSDWDFDRLTAAISLFQSRDISKKLNILINLASEQRFNEINKLFTKQEKEDYKLSFYQAPYMPNDTTIDLRTEELLTMIMAEFLSVEKQKRSWHFWKRRS</sequence>
<evidence type="ECO:0000313" key="1">
    <source>
        <dbReference type="EMBL" id="RCW41650.1"/>
    </source>
</evidence>
<accession>A0A368VPA6</accession>
<dbReference type="InterPro" id="IPR027417">
    <property type="entry name" value="P-loop_NTPase"/>
</dbReference>
<comment type="caution">
    <text evidence="1">The sequence shown here is derived from an EMBL/GenBank/DDBJ whole genome shotgun (WGS) entry which is preliminary data.</text>
</comment>
<reference evidence="1 2" key="1">
    <citation type="submission" date="2018-07" db="EMBL/GenBank/DDBJ databases">
        <title>Genomic Encyclopedia of Type Strains, Phase III (KMG-III): the genomes of soil and plant-associated and newly described type strains.</title>
        <authorList>
            <person name="Whitman W."/>
        </authorList>
    </citation>
    <scope>NUCLEOTIDE SEQUENCE [LARGE SCALE GENOMIC DNA]</scope>
    <source>
        <strain evidence="1 2">CECT 7506</strain>
    </source>
</reference>
<organism evidence="1 2">
    <name type="scientific">Paenibacillus prosopidis</name>
    <dbReference type="NCBI Taxonomy" id="630520"/>
    <lineage>
        <taxon>Bacteria</taxon>
        <taxon>Bacillati</taxon>
        <taxon>Bacillota</taxon>
        <taxon>Bacilli</taxon>
        <taxon>Bacillales</taxon>
        <taxon>Paenibacillaceae</taxon>
        <taxon>Paenibacillus</taxon>
    </lineage>
</organism>
<name>A0A368VPA6_9BACL</name>
<gene>
    <name evidence="1" type="ORF">DFP97_12286</name>
</gene>
<keyword evidence="2" id="KW-1185">Reference proteome</keyword>
<proteinExistence type="predicted"/>
<dbReference type="Proteomes" id="UP000252415">
    <property type="component" value="Unassembled WGS sequence"/>
</dbReference>